<sequence>MNSDQTNDQKTPDGSTNISEAEKARLDALPDGSQTDGDSETEEDVASGSPEQ</sequence>
<evidence type="ECO:0000256" key="1">
    <source>
        <dbReference type="SAM" id="MobiDB-lite"/>
    </source>
</evidence>
<evidence type="ECO:0000313" key="2">
    <source>
        <dbReference type="EMBL" id="ANP71005.1"/>
    </source>
</evidence>
<keyword evidence="3" id="KW-1185">Reference proteome</keyword>
<feature type="compositionally biased region" description="Polar residues" evidence="1">
    <location>
        <begin position="1"/>
        <end position="19"/>
    </location>
</feature>
<dbReference type="KEGG" id="cart:PA27867_0026"/>
<dbReference type="STRING" id="670052.PA27867_0026"/>
<feature type="region of interest" description="Disordered" evidence="1">
    <location>
        <begin position="1"/>
        <end position="52"/>
    </location>
</feature>
<dbReference type="EMBL" id="CP016282">
    <property type="protein sequence ID" value="ANP71005.1"/>
    <property type="molecule type" value="Genomic_DNA"/>
</dbReference>
<organism evidence="2 3">
    <name type="scientific">Cryobacterium arcticum</name>
    <dbReference type="NCBI Taxonomy" id="670052"/>
    <lineage>
        <taxon>Bacteria</taxon>
        <taxon>Bacillati</taxon>
        <taxon>Actinomycetota</taxon>
        <taxon>Actinomycetes</taxon>
        <taxon>Micrococcales</taxon>
        <taxon>Microbacteriaceae</taxon>
        <taxon>Cryobacterium</taxon>
    </lineage>
</organism>
<proteinExistence type="predicted"/>
<dbReference type="Proteomes" id="UP000092582">
    <property type="component" value="Chromosome 1"/>
</dbReference>
<dbReference type="RefSeq" id="WP_157109064.1">
    <property type="nucleotide sequence ID" value="NZ_CP016282.1"/>
</dbReference>
<dbReference type="AlphaFoldDB" id="A0A1B1BEK3"/>
<name>A0A1B1BEK3_9MICO</name>
<evidence type="ECO:0000313" key="3">
    <source>
        <dbReference type="Proteomes" id="UP000092582"/>
    </source>
</evidence>
<gene>
    <name evidence="2" type="ORF">PA27867_0026</name>
</gene>
<reference evidence="2 3" key="1">
    <citation type="submission" date="2016-06" db="EMBL/GenBank/DDBJ databases">
        <title>Genome sequencing of Cryobacterium arcticum PAMC 27867.</title>
        <authorList>
            <person name="Lee J."/>
            <person name="Kim O.-S."/>
        </authorList>
    </citation>
    <scope>NUCLEOTIDE SEQUENCE [LARGE SCALE GENOMIC DNA]</scope>
    <source>
        <strain evidence="2 3">PAMC 27867</strain>
    </source>
</reference>
<protein>
    <submittedName>
        <fullName evidence="2">Uncharacterized protein</fullName>
    </submittedName>
</protein>
<accession>A0A1B1BEK3</accession>